<dbReference type="EMBL" id="JACGBB010000002">
    <property type="protein sequence ID" value="MBZ7986726.1"/>
    <property type="molecule type" value="Genomic_DNA"/>
</dbReference>
<reference evidence="7 8" key="1">
    <citation type="submission" date="2020-07" db="EMBL/GenBank/DDBJ databases">
        <title>Transfer of Campylobacter canadensis to the novel genus Avispirillum gen. nov., that also includes two novel species recovered from migratory waterfowl: Avispirillum anseris sp. nov. and Avispirillum brantae sp. nov.</title>
        <authorList>
            <person name="Miller W.G."/>
            <person name="Chapman M.H."/>
            <person name="Yee E."/>
            <person name="Inglis G.D."/>
        </authorList>
    </citation>
    <scope>NUCLEOTIDE SEQUENCE [LARGE SCALE GENOMIC DNA]</scope>
    <source>
        <strain evidence="7 8">L283</strain>
    </source>
</reference>
<comment type="function">
    <text evidence="5">Responsible for synthesis of pseudouridine from uracil.</text>
</comment>
<proteinExistence type="inferred from homology"/>
<dbReference type="InterPro" id="IPR020103">
    <property type="entry name" value="PsdUridine_synth_cat_dom_sf"/>
</dbReference>
<evidence type="ECO:0000256" key="5">
    <source>
        <dbReference type="RuleBase" id="RU362028"/>
    </source>
</evidence>
<dbReference type="Pfam" id="PF00849">
    <property type="entry name" value="PseudoU_synth_2"/>
    <property type="match status" value="1"/>
</dbReference>
<dbReference type="CDD" id="cd00165">
    <property type="entry name" value="S4"/>
    <property type="match status" value="1"/>
</dbReference>
<dbReference type="PROSITE" id="PS50889">
    <property type="entry name" value="S4"/>
    <property type="match status" value="1"/>
</dbReference>
<dbReference type="InterPro" id="IPR006225">
    <property type="entry name" value="PsdUridine_synth_RluC/D"/>
</dbReference>
<sequence>MSKIISTSTQRLDVFLSTYLNLSRNQIATLIKNEKVKVNSKIVKASFKLNIDDEIEYEFIQAKEKENKYEAKFDVEIIYEDDDILLVNKPINVATHGASSLKEASLVEWLLQNNYKLCDINGNFRAGIVHRLDKATSGALIVAKNNSSYEFLANEIKNRLVDRIYLAITNDFINKDYIECYIKRNEKNRLKMQALSLEECKKKYKENIDKYGKLSKTNFINLDKNNKAALIAAKLQSGRTHQIRVSLASVNRYILGDTLYAKNQNEKRLMLHSFFIAFTHPQSKKRMQFIANFDENFKEKLQEFKKETYDKDYALRLLRDFSI</sequence>
<comment type="catalytic activity">
    <reaction evidence="1 5">
        <text>a uridine in RNA = a pseudouridine in RNA</text>
        <dbReference type="Rhea" id="RHEA:48348"/>
        <dbReference type="Rhea" id="RHEA-COMP:12068"/>
        <dbReference type="Rhea" id="RHEA-COMP:12069"/>
        <dbReference type="ChEBI" id="CHEBI:65314"/>
        <dbReference type="ChEBI" id="CHEBI:65315"/>
    </reaction>
</comment>
<dbReference type="CDD" id="cd02869">
    <property type="entry name" value="PseudoU_synth_RluA_like"/>
    <property type="match status" value="1"/>
</dbReference>
<dbReference type="InterPro" id="IPR006224">
    <property type="entry name" value="PsdUridine_synth_RluA-like_CS"/>
</dbReference>
<evidence type="ECO:0000256" key="3">
    <source>
        <dbReference type="ARBA" id="ARBA00023235"/>
    </source>
</evidence>
<evidence type="ECO:0000256" key="1">
    <source>
        <dbReference type="ARBA" id="ARBA00000073"/>
    </source>
</evidence>
<dbReference type="SMART" id="SM00363">
    <property type="entry name" value="S4"/>
    <property type="match status" value="1"/>
</dbReference>
<dbReference type="InterPro" id="IPR050188">
    <property type="entry name" value="RluA_PseudoU_synthase"/>
</dbReference>
<evidence type="ECO:0000313" key="8">
    <source>
        <dbReference type="Proteomes" id="UP000786183"/>
    </source>
</evidence>
<comment type="caution">
    <text evidence="7">The sequence shown here is derived from an EMBL/GenBank/DDBJ whole genome shotgun (WGS) entry which is preliminary data.</text>
</comment>
<organism evidence="7 8">
    <name type="scientific">Campylobacter canadensis</name>
    <dbReference type="NCBI Taxonomy" id="449520"/>
    <lineage>
        <taxon>Bacteria</taxon>
        <taxon>Pseudomonadati</taxon>
        <taxon>Campylobacterota</taxon>
        <taxon>Epsilonproteobacteria</taxon>
        <taxon>Campylobacterales</taxon>
        <taxon>Campylobacteraceae</taxon>
        <taxon>Campylobacter</taxon>
    </lineage>
</organism>
<dbReference type="InterPro" id="IPR002942">
    <property type="entry name" value="S4_RNA-bd"/>
</dbReference>
<name>A0ABS7WPN0_9BACT</name>
<dbReference type="Gene3D" id="3.10.290.10">
    <property type="entry name" value="RNA-binding S4 domain"/>
    <property type="match status" value="1"/>
</dbReference>
<protein>
    <recommendedName>
        <fullName evidence="5">Pseudouridine synthase</fullName>
        <ecNumber evidence="5">5.4.99.-</ecNumber>
    </recommendedName>
</protein>
<dbReference type="InterPro" id="IPR036986">
    <property type="entry name" value="S4_RNA-bd_sf"/>
</dbReference>
<comment type="similarity">
    <text evidence="2 5">Belongs to the pseudouridine synthase RluA family.</text>
</comment>
<dbReference type="Proteomes" id="UP000786183">
    <property type="component" value="Unassembled WGS sequence"/>
</dbReference>
<accession>A0ABS7WPN0</accession>
<dbReference type="EC" id="5.4.99.-" evidence="5"/>
<feature type="domain" description="RNA-binding S4" evidence="6">
    <location>
        <begin position="10"/>
        <end position="70"/>
    </location>
</feature>
<dbReference type="PANTHER" id="PTHR21600">
    <property type="entry name" value="MITOCHONDRIAL RNA PSEUDOURIDINE SYNTHASE"/>
    <property type="match status" value="1"/>
</dbReference>
<dbReference type="Gene3D" id="3.30.2350.10">
    <property type="entry name" value="Pseudouridine synthase"/>
    <property type="match status" value="1"/>
</dbReference>
<dbReference type="SUPFAM" id="SSF55120">
    <property type="entry name" value="Pseudouridine synthase"/>
    <property type="match status" value="1"/>
</dbReference>
<dbReference type="InterPro" id="IPR006145">
    <property type="entry name" value="PsdUridine_synth_RsuA/RluA"/>
</dbReference>
<keyword evidence="3 5" id="KW-0413">Isomerase</keyword>
<evidence type="ECO:0000313" key="7">
    <source>
        <dbReference type="EMBL" id="MBZ7986726.1"/>
    </source>
</evidence>
<gene>
    <name evidence="7" type="ORF">AVCANL283_01170</name>
</gene>
<dbReference type="RefSeq" id="WP_172230067.1">
    <property type="nucleotide sequence ID" value="NZ_CP035946.1"/>
</dbReference>
<dbReference type="Pfam" id="PF01479">
    <property type="entry name" value="S4"/>
    <property type="match status" value="1"/>
</dbReference>
<dbReference type="PROSITE" id="PS01129">
    <property type="entry name" value="PSI_RLU"/>
    <property type="match status" value="1"/>
</dbReference>
<dbReference type="SUPFAM" id="SSF55174">
    <property type="entry name" value="Alpha-L RNA-binding motif"/>
    <property type="match status" value="1"/>
</dbReference>
<dbReference type="NCBIfam" id="TIGR00005">
    <property type="entry name" value="rluA_subfam"/>
    <property type="match status" value="1"/>
</dbReference>
<evidence type="ECO:0000256" key="4">
    <source>
        <dbReference type="PROSITE-ProRule" id="PRU00182"/>
    </source>
</evidence>
<evidence type="ECO:0000259" key="6">
    <source>
        <dbReference type="SMART" id="SM00363"/>
    </source>
</evidence>
<keyword evidence="4" id="KW-0694">RNA-binding</keyword>
<evidence type="ECO:0000256" key="2">
    <source>
        <dbReference type="ARBA" id="ARBA00010876"/>
    </source>
</evidence>
<dbReference type="PANTHER" id="PTHR21600:SF44">
    <property type="entry name" value="RIBOSOMAL LARGE SUBUNIT PSEUDOURIDINE SYNTHASE D"/>
    <property type="match status" value="1"/>
</dbReference>
<keyword evidence="8" id="KW-1185">Reference proteome</keyword>